<proteinExistence type="predicted"/>
<dbReference type="OrthoDB" id="7861540at2"/>
<dbReference type="SUPFAM" id="SSF56112">
    <property type="entry name" value="Protein kinase-like (PK-like)"/>
    <property type="match status" value="1"/>
</dbReference>
<accession>K2I2U3</accession>
<protein>
    <recommendedName>
        <fullName evidence="3">Aminoglycoside phosphotransferase domain-containing protein</fullName>
    </recommendedName>
</protein>
<organism evidence="1 2">
    <name type="scientific">Oceaniovalibus guishaninsula JLT2003</name>
    <dbReference type="NCBI Taxonomy" id="1231392"/>
    <lineage>
        <taxon>Bacteria</taxon>
        <taxon>Pseudomonadati</taxon>
        <taxon>Pseudomonadota</taxon>
        <taxon>Alphaproteobacteria</taxon>
        <taxon>Rhodobacterales</taxon>
        <taxon>Roseobacteraceae</taxon>
        <taxon>Oceaniovalibus</taxon>
    </lineage>
</organism>
<dbReference type="Proteomes" id="UP000006765">
    <property type="component" value="Unassembled WGS sequence"/>
</dbReference>
<name>K2I2U3_9RHOB</name>
<dbReference type="RefSeq" id="WP_007427908.1">
    <property type="nucleotide sequence ID" value="NZ_AMGO01000068.1"/>
</dbReference>
<sequence length="320" mass="34996">MTPAAETGMAAVAKEASDRLGGLLRPDTTRPIESGPFKDVVVDSTQAFFVDGVSRRKNYVMIVSNPIFPGFVDRAVGKSFEARSVLGPALGKAICTPLLAGAWNGRSYALYERLIGYSENRYLRRLQTLRSGGRVISWLAAVFRKTAVVSAGPDDRERRFLVPLRALSSDRNLDDTVRKAALAMESALDRGRLRTFSCLEHGDFWTENILFADGGNAVLPVRRDFRVIDWGGSNPAGYPGIDALRFSLSAFGRGRLAADRLGLYCRLTGLTGEELGFSCLCALGRLSLNLDQFPKHRFDRLAAHTTGFLGRHGYVAMDGA</sequence>
<dbReference type="Gene3D" id="3.90.1200.10">
    <property type="match status" value="1"/>
</dbReference>
<dbReference type="InterPro" id="IPR011009">
    <property type="entry name" value="Kinase-like_dom_sf"/>
</dbReference>
<dbReference type="STRING" id="1231392.OCGS_2756"/>
<dbReference type="AlphaFoldDB" id="K2I2U3"/>
<comment type="caution">
    <text evidence="1">The sequence shown here is derived from an EMBL/GenBank/DDBJ whole genome shotgun (WGS) entry which is preliminary data.</text>
</comment>
<dbReference type="eggNOG" id="ENOG503498E">
    <property type="taxonomic scope" value="Bacteria"/>
</dbReference>
<evidence type="ECO:0008006" key="3">
    <source>
        <dbReference type="Google" id="ProtNLM"/>
    </source>
</evidence>
<gene>
    <name evidence="1" type="ORF">OCGS_2756</name>
</gene>
<evidence type="ECO:0000313" key="2">
    <source>
        <dbReference type="Proteomes" id="UP000006765"/>
    </source>
</evidence>
<reference evidence="1 2" key="1">
    <citation type="journal article" date="2012" name="J. Bacteriol.">
        <title>Draft Genome Sequence of Oceaniovalibus guishaninsula JLT2003T.</title>
        <authorList>
            <person name="Tang K."/>
            <person name="Liu K."/>
            <person name="Jiao N."/>
        </authorList>
    </citation>
    <scope>NUCLEOTIDE SEQUENCE [LARGE SCALE GENOMIC DNA]</scope>
    <source>
        <strain evidence="1 2">JLT2003</strain>
    </source>
</reference>
<dbReference type="EMBL" id="AMGO01000068">
    <property type="protein sequence ID" value="EKE43165.1"/>
    <property type="molecule type" value="Genomic_DNA"/>
</dbReference>
<evidence type="ECO:0000313" key="1">
    <source>
        <dbReference type="EMBL" id="EKE43165.1"/>
    </source>
</evidence>
<keyword evidence="2" id="KW-1185">Reference proteome</keyword>